<gene>
    <name evidence="2" type="ORF">SOIL9_47260</name>
</gene>
<evidence type="ECO:0000313" key="2">
    <source>
        <dbReference type="EMBL" id="VTR92988.1"/>
    </source>
</evidence>
<feature type="signal peptide" evidence="1">
    <location>
        <begin position="1"/>
        <end position="22"/>
    </location>
</feature>
<dbReference type="KEGG" id="gms:SOIL9_47260"/>
<keyword evidence="1" id="KW-0732">Signal</keyword>
<evidence type="ECO:0000256" key="1">
    <source>
        <dbReference type="SAM" id="SignalP"/>
    </source>
</evidence>
<keyword evidence="2" id="KW-0378">Hydrolase</keyword>
<name>A0A6P2CV07_9BACT</name>
<dbReference type="Proteomes" id="UP000464178">
    <property type="component" value="Chromosome"/>
</dbReference>
<dbReference type="SUPFAM" id="SSF53474">
    <property type="entry name" value="alpha/beta-Hydrolases"/>
    <property type="match status" value="1"/>
</dbReference>
<organism evidence="2 3">
    <name type="scientific">Gemmata massiliana</name>
    <dbReference type="NCBI Taxonomy" id="1210884"/>
    <lineage>
        <taxon>Bacteria</taxon>
        <taxon>Pseudomonadati</taxon>
        <taxon>Planctomycetota</taxon>
        <taxon>Planctomycetia</taxon>
        <taxon>Gemmatales</taxon>
        <taxon>Gemmataceae</taxon>
        <taxon>Gemmata</taxon>
    </lineage>
</organism>
<dbReference type="InterPro" id="IPR029058">
    <property type="entry name" value="AB_hydrolase_fold"/>
</dbReference>
<evidence type="ECO:0000313" key="3">
    <source>
        <dbReference type="Proteomes" id="UP000464178"/>
    </source>
</evidence>
<dbReference type="GO" id="GO:0016787">
    <property type="term" value="F:hydrolase activity"/>
    <property type="evidence" value="ECO:0007669"/>
    <property type="project" value="UniProtKB-KW"/>
</dbReference>
<dbReference type="RefSeq" id="WP_162667780.1">
    <property type="nucleotide sequence ID" value="NZ_LR593886.1"/>
</dbReference>
<evidence type="ECO:0008006" key="4">
    <source>
        <dbReference type="Google" id="ProtNLM"/>
    </source>
</evidence>
<accession>A0A6P2CV07</accession>
<sequence length="260" mass="28200">MIRFTLLAVGALLAGAPNSVRAQDDVKDVPSEDLKVGTDEKKRYFLIGPAKDAKAPKQGYGLVVIMPGGPGSADFHPFVKRIYQNAIPEGYLAAQPVAVKWTDKQQIVWPTEGNKKDVEGAKFTTEAFVAAVIEDVAAKHKLDPQKVFTLSWSSSGPAAYSIALTSPKVTGSLIAMSVFKPDQLPELKAAKGKPFYLYHSPDDRVCPYRMAEQAEKDLTKAGAKVKLVDYDGGHGWRGPLYDDIKSGIKWLEKNAAAPGK</sequence>
<proteinExistence type="predicted"/>
<dbReference type="AlphaFoldDB" id="A0A6P2CV07"/>
<keyword evidence="3" id="KW-1185">Reference proteome</keyword>
<dbReference type="EMBL" id="LR593886">
    <property type="protein sequence ID" value="VTR92988.1"/>
    <property type="molecule type" value="Genomic_DNA"/>
</dbReference>
<reference evidence="2 3" key="1">
    <citation type="submission" date="2019-05" db="EMBL/GenBank/DDBJ databases">
        <authorList>
            <consortium name="Science for Life Laboratories"/>
        </authorList>
    </citation>
    <scope>NUCLEOTIDE SEQUENCE [LARGE SCALE GENOMIC DNA]</scope>
    <source>
        <strain evidence="2">Soil9</strain>
    </source>
</reference>
<protein>
    <recommendedName>
        <fullName evidence="4">Phospholipase/carboxylesterase/thioesterase domain-containing protein</fullName>
    </recommendedName>
</protein>
<feature type="chain" id="PRO_5027099482" description="Phospholipase/carboxylesterase/thioesterase domain-containing protein" evidence="1">
    <location>
        <begin position="23"/>
        <end position="260"/>
    </location>
</feature>
<dbReference type="Gene3D" id="3.40.50.1820">
    <property type="entry name" value="alpha/beta hydrolase"/>
    <property type="match status" value="1"/>
</dbReference>